<accession>A0A392RYU1</accession>
<organism evidence="2 3">
    <name type="scientific">Trifolium medium</name>
    <dbReference type="NCBI Taxonomy" id="97028"/>
    <lineage>
        <taxon>Eukaryota</taxon>
        <taxon>Viridiplantae</taxon>
        <taxon>Streptophyta</taxon>
        <taxon>Embryophyta</taxon>
        <taxon>Tracheophyta</taxon>
        <taxon>Spermatophyta</taxon>
        <taxon>Magnoliopsida</taxon>
        <taxon>eudicotyledons</taxon>
        <taxon>Gunneridae</taxon>
        <taxon>Pentapetalae</taxon>
        <taxon>rosids</taxon>
        <taxon>fabids</taxon>
        <taxon>Fabales</taxon>
        <taxon>Fabaceae</taxon>
        <taxon>Papilionoideae</taxon>
        <taxon>50 kb inversion clade</taxon>
        <taxon>NPAAA clade</taxon>
        <taxon>Hologalegina</taxon>
        <taxon>IRL clade</taxon>
        <taxon>Trifolieae</taxon>
        <taxon>Trifolium</taxon>
    </lineage>
</organism>
<reference evidence="2 3" key="1">
    <citation type="journal article" date="2018" name="Front. Plant Sci.">
        <title>Red Clover (Trifolium pratense) and Zigzag Clover (T. medium) - A Picture of Genomic Similarities and Differences.</title>
        <authorList>
            <person name="Dluhosova J."/>
            <person name="Istvanek J."/>
            <person name="Nedelnik J."/>
            <person name="Repkova J."/>
        </authorList>
    </citation>
    <scope>NUCLEOTIDE SEQUENCE [LARGE SCALE GENOMIC DNA]</scope>
    <source>
        <strain evidence="3">cv. 10/8</strain>
        <tissue evidence="2">Leaf</tissue>
    </source>
</reference>
<feature type="non-terminal residue" evidence="2">
    <location>
        <position position="93"/>
    </location>
</feature>
<sequence>TTRSSLLATDPLPPLNRVYATLIQEERVKVIARSKEERTEIVGLVVKTGGRTRGRGYPDWWGDRPRHDTKGVTRVKGQQSQGRGRGMGVRANA</sequence>
<feature type="non-terminal residue" evidence="2">
    <location>
        <position position="1"/>
    </location>
</feature>
<comment type="caution">
    <text evidence="2">The sequence shown here is derived from an EMBL/GenBank/DDBJ whole genome shotgun (WGS) entry which is preliminary data.</text>
</comment>
<proteinExistence type="predicted"/>
<evidence type="ECO:0000256" key="1">
    <source>
        <dbReference type="SAM" id="MobiDB-lite"/>
    </source>
</evidence>
<protein>
    <submittedName>
        <fullName evidence="2">Uncharacterized protein</fullName>
    </submittedName>
</protein>
<feature type="compositionally biased region" description="Low complexity" evidence="1">
    <location>
        <begin position="77"/>
        <end position="93"/>
    </location>
</feature>
<evidence type="ECO:0000313" key="2">
    <source>
        <dbReference type="EMBL" id="MCI40950.1"/>
    </source>
</evidence>
<dbReference type="Proteomes" id="UP000265520">
    <property type="component" value="Unassembled WGS sequence"/>
</dbReference>
<feature type="compositionally biased region" description="Basic and acidic residues" evidence="1">
    <location>
        <begin position="61"/>
        <end position="71"/>
    </location>
</feature>
<keyword evidence="3" id="KW-1185">Reference proteome</keyword>
<dbReference type="AlphaFoldDB" id="A0A392RYU1"/>
<name>A0A392RYU1_9FABA</name>
<dbReference type="EMBL" id="LXQA010285834">
    <property type="protein sequence ID" value="MCI40950.1"/>
    <property type="molecule type" value="Genomic_DNA"/>
</dbReference>
<feature type="region of interest" description="Disordered" evidence="1">
    <location>
        <begin position="54"/>
        <end position="93"/>
    </location>
</feature>
<evidence type="ECO:0000313" key="3">
    <source>
        <dbReference type="Proteomes" id="UP000265520"/>
    </source>
</evidence>